<dbReference type="AlphaFoldDB" id="A0A9D2H9R1"/>
<sequence length="443" mass="47518">MKKRQIAAALLAGAMLVSVTACGTGGDNSASGGDSSGGISITIPSYKTGENVGAVFFEPQVERFNEKYEGTYHIELENVAEDAFNDQIKQLAQQDALPALVQGGDKEWLKTVAFPNGMAYDLSGWLDETPEIKDLLLADGIDYCTSEDGAIYSMPLATVRPTGFFYNTALWDTQEDLSAMTMDDFTTALGDQKIAFSTAENAWVTALFWTALIANEEGGAEILNSGIDEKITDFNQPVILDSVTKLQSLLQNNASSNSVGAAYPDTANTFMSSGAAVIANGPWMSTDFEETNSSNWSNDFDGANVRASLFPGQVGIAQTRTYGEWWISSSASEEEVELALAFLEFINSPEELEAYLLAEGGDAPNLEYTEDFVAQQGETQVLADLAADTTEETVYVPCILDVIPSSVANSDLSRLLPSLADGTYTPEQFCEQLSTAAAEATAQ</sequence>
<reference evidence="2" key="1">
    <citation type="journal article" date="2021" name="PeerJ">
        <title>Extensive microbial diversity within the chicken gut microbiome revealed by metagenomics and culture.</title>
        <authorList>
            <person name="Gilroy R."/>
            <person name="Ravi A."/>
            <person name="Getino M."/>
            <person name="Pursley I."/>
            <person name="Horton D.L."/>
            <person name="Alikhan N.F."/>
            <person name="Baker D."/>
            <person name="Gharbi K."/>
            <person name="Hall N."/>
            <person name="Watson M."/>
            <person name="Adriaenssens E.M."/>
            <person name="Foster-Nyarko E."/>
            <person name="Jarju S."/>
            <person name="Secka A."/>
            <person name="Antonio M."/>
            <person name="Oren A."/>
            <person name="Chaudhuri R.R."/>
            <person name="La Ragione R."/>
            <person name="Hildebrand F."/>
            <person name="Pallen M.J."/>
        </authorList>
    </citation>
    <scope>NUCLEOTIDE SEQUENCE</scope>
    <source>
        <strain evidence="2">ChiSjej2B20-11307</strain>
    </source>
</reference>
<protein>
    <submittedName>
        <fullName evidence="2">Extracellular solute-binding protein</fullName>
    </submittedName>
</protein>
<dbReference type="PANTHER" id="PTHR43649:SF12">
    <property type="entry name" value="DIACETYLCHITOBIOSE BINDING PROTEIN DASA"/>
    <property type="match status" value="1"/>
</dbReference>
<comment type="caution">
    <text evidence="2">The sequence shown here is derived from an EMBL/GenBank/DDBJ whole genome shotgun (WGS) entry which is preliminary data.</text>
</comment>
<feature type="signal peptide" evidence="1">
    <location>
        <begin position="1"/>
        <end position="23"/>
    </location>
</feature>
<gene>
    <name evidence="2" type="ORF">H9798_05135</name>
</gene>
<dbReference type="PANTHER" id="PTHR43649">
    <property type="entry name" value="ARABINOSE-BINDING PROTEIN-RELATED"/>
    <property type="match status" value="1"/>
</dbReference>
<dbReference type="InterPro" id="IPR050490">
    <property type="entry name" value="Bact_solute-bd_prot1"/>
</dbReference>
<dbReference type="InterPro" id="IPR006059">
    <property type="entry name" value="SBP"/>
</dbReference>
<reference evidence="2" key="2">
    <citation type="submission" date="2021-04" db="EMBL/GenBank/DDBJ databases">
        <authorList>
            <person name="Gilroy R."/>
        </authorList>
    </citation>
    <scope>NUCLEOTIDE SEQUENCE</scope>
    <source>
        <strain evidence="2">ChiSjej2B20-11307</strain>
    </source>
</reference>
<dbReference type="Proteomes" id="UP000824223">
    <property type="component" value="Unassembled WGS sequence"/>
</dbReference>
<keyword evidence="1" id="KW-0732">Signal</keyword>
<dbReference type="SUPFAM" id="SSF53850">
    <property type="entry name" value="Periplasmic binding protein-like II"/>
    <property type="match status" value="1"/>
</dbReference>
<dbReference type="PROSITE" id="PS51257">
    <property type="entry name" value="PROKAR_LIPOPROTEIN"/>
    <property type="match status" value="1"/>
</dbReference>
<dbReference type="Gene3D" id="3.40.190.10">
    <property type="entry name" value="Periplasmic binding protein-like II"/>
    <property type="match status" value="1"/>
</dbReference>
<evidence type="ECO:0000313" key="3">
    <source>
        <dbReference type="Proteomes" id="UP000824223"/>
    </source>
</evidence>
<accession>A0A9D2H9R1</accession>
<name>A0A9D2H9R1_9FIRM</name>
<dbReference type="EMBL" id="DXAK01000027">
    <property type="protein sequence ID" value="HJA06519.1"/>
    <property type="molecule type" value="Genomic_DNA"/>
</dbReference>
<evidence type="ECO:0000256" key="1">
    <source>
        <dbReference type="SAM" id="SignalP"/>
    </source>
</evidence>
<feature type="chain" id="PRO_5038439306" evidence="1">
    <location>
        <begin position="24"/>
        <end position="443"/>
    </location>
</feature>
<organism evidence="2 3">
    <name type="scientific">Candidatus Mediterraneibacter pullicola</name>
    <dbReference type="NCBI Taxonomy" id="2838682"/>
    <lineage>
        <taxon>Bacteria</taxon>
        <taxon>Bacillati</taxon>
        <taxon>Bacillota</taxon>
        <taxon>Clostridia</taxon>
        <taxon>Lachnospirales</taxon>
        <taxon>Lachnospiraceae</taxon>
        <taxon>Mediterraneibacter</taxon>
    </lineage>
</organism>
<evidence type="ECO:0000313" key="2">
    <source>
        <dbReference type="EMBL" id="HJA06519.1"/>
    </source>
</evidence>
<dbReference type="Pfam" id="PF13416">
    <property type="entry name" value="SBP_bac_8"/>
    <property type="match status" value="1"/>
</dbReference>
<proteinExistence type="predicted"/>